<dbReference type="Pfam" id="PF00989">
    <property type="entry name" value="PAS"/>
    <property type="match status" value="1"/>
</dbReference>
<feature type="transmembrane region" description="Helical" evidence="1">
    <location>
        <begin position="47"/>
        <end position="70"/>
    </location>
</feature>
<keyword evidence="1" id="KW-0472">Membrane</keyword>
<comment type="caution">
    <text evidence="6">The sequence shown here is derived from an EMBL/GenBank/DDBJ whole genome shotgun (WGS) entry which is preliminary data.</text>
</comment>
<feature type="transmembrane region" description="Helical" evidence="1">
    <location>
        <begin position="16"/>
        <end position="35"/>
    </location>
</feature>
<dbReference type="Gene3D" id="3.20.20.450">
    <property type="entry name" value="EAL domain"/>
    <property type="match status" value="1"/>
</dbReference>
<dbReference type="PROSITE" id="PS50112">
    <property type="entry name" value="PAS"/>
    <property type="match status" value="1"/>
</dbReference>
<dbReference type="PROSITE" id="PS50113">
    <property type="entry name" value="PAC"/>
    <property type="match status" value="1"/>
</dbReference>
<evidence type="ECO:0000259" key="2">
    <source>
        <dbReference type="PROSITE" id="PS50112"/>
    </source>
</evidence>
<feature type="transmembrane region" description="Helical" evidence="1">
    <location>
        <begin position="141"/>
        <end position="161"/>
    </location>
</feature>
<protein>
    <submittedName>
        <fullName evidence="6">EAL domain-containing protein</fullName>
    </submittedName>
</protein>
<dbReference type="NCBIfam" id="TIGR00229">
    <property type="entry name" value="sensory_box"/>
    <property type="match status" value="1"/>
</dbReference>
<dbReference type="InterPro" id="IPR001633">
    <property type="entry name" value="EAL_dom"/>
</dbReference>
<dbReference type="InterPro" id="IPR000700">
    <property type="entry name" value="PAS-assoc_C"/>
</dbReference>
<dbReference type="InterPro" id="IPR035919">
    <property type="entry name" value="EAL_sf"/>
</dbReference>
<feature type="domain" description="GGDEF" evidence="5">
    <location>
        <begin position="397"/>
        <end position="531"/>
    </location>
</feature>
<dbReference type="NCBIfam" id="TIGR00254">
    <property type="entry name" value="GGDEF"/>
    <property type="match status" value="1"/>
</dbReference>
<feature type="transmembrane region" description="Helical" evidence="1">
    <location>
        <begin position="82"/>
        <end position="101"/>
    </location>
</feature>
<dbReference type="EMBL" id="RZTZ01000002">
    <property type="protein sequence ID" value="RVT65598.1"/>
    <property type="molecule type" value="Genomic_DNA"/>
</dbReference>
<dbReference type="CDD" id="cd01948">
    <property type="entry name" value="EAL"/>
    <property type="match status" value="1"/>
</dbReference>
<feature type="transmembrane region" description="Helical" evidence="1">
    <location>
        <begin position="182"/>
        <end position="205"/>
    </location>
</feature>
<dbReference type="PANTHER" id="PTHR44757:SF2">
    <property type="entry name" value="BIOFILM ARCHITECTURE MAINTENANCE PROTEIN MBAA"/>
    <property type="match status" value="1"/>
</dbReference>
<dbReference type="InterPro" id="IPR029787">
    <property type="entry name" value="Nucleotide_cyclase"/>
</dbReference>
<dbReference type="InterPro" id="IPR000014">
    <property type="entry name" value="PAS"/>
</dbReference>
<gene>
    <name evidence="6" type="ORF">EM808_08905</name>
</gene>
<keyword evidence="7" id="KW-1185">Reference proteome</keyword>
<dbReference type="PROSITE" id="PS50887">
    <property type="entry name" value="GGDEF"/>
    <property type="match status" value="1"/>
</dbReference>
<dbReference type="InterPro" id="IPR000160">
    <property type="entry name" value="GGDEF_dom"/>
</dbReference>
<evidence type="ECO:0000259" key="4">
    <source>
        <dbReference type="PROSITE" id="PS50883"/>
    </source>
</evidence>
<dbReference type="Pfam" id="PF00563">
    <property type="entry name" value="EAL"/>
    <property type="match status" value="1"/>
</dbReference>
<evidence type="ECO:0000256" key="1">
    <source>
        <dbReference type="SAM" id="Phobius"/>
    </source>
</evidence>
<dbReference type="PANTHER" id="PTHR44757">
    <property type="entry name" value="DIGUANYLATE CYCLASE DGCP"/>
    <property type="match status" value="1"/>
</dbReference>
<dbReference type="GO" id="GO:0006355">
    <property type="term" value="P:regulation of DNA-templated transcription"/>
    <property type="evidence" value="ECO:0007669"/>
    <property type="project" value="InterPro"/>
</dbReference>
<dbReference type="Pfam" id="PF00990">
    <property type="entry name" value="GGDEF"/>
    <property type="match status" value="1"/>
</dbReference>
<feature type="domain" description="PAS" evidence="2">
    <location>
        <begin position="246"/>
        <end position="309"/>
    </location>
</feature>
<organism evidence="6 7">
    <name type="scientific">Niallia taxi</name>
    <dbReference type="NCBI Taxonomy" id="2499688"/>
    <lineage>
        <taxon>Bacteria</taxon>
        <taxon>Bacillati</taxon>
        <taxon>Bacillota</taxon>
        <taxon>Bacilli</taxon>
        <taxon>Bacillales</taxon>
        <taxon>Bacillaceae</taxon>
        <taxon>Niallia</taxon>
    </lineage>
</organism>
<keyword evidence="1" id="KW-1133">Transmembrane helix</keyword>
<accession>A0A3S2TVS3</accession>
<keyword evidence="1" id="KW-0812">Transmembrane</keyword>
<feature type="transmembrane region" description="Helical" evidence="1">
    <location>
        <begin position="113"/>
        <end position="135"/>
    </location>
</feature>
<dbReference type="SUPFAM" id="SSF55073">
    <property type="entry name" value="Nucleotide cyclase"/>
    <property type="match status" value="1"/>
</dbReference>
<feature type="domain" description="EAL" evidence="4">
    <location>
        <begin position="540"/>
        <end position="787"/>
    </location>
</feature>
<dbReference type="SMART" id="SM00052">
    <property type="entry name" value="EAL"/>
    <property type="match status" value="1"/>
</dbReference>
<dbReference type="SMART" id="SM00091">
    <property type="entry name" value="PAS"/>
    <property type="match status" value="1"/>
</dbReference>
<dbReference type="InterPro" id="IPR013767">
    <property type="entry name" value="PAS_fold"/>
</dbReference>
<feature type="domain" description="PAC" evidence="3">
    <location>
        <begin position="318"/>
        <end position="369"/>
    </location>
</feature>
<dbReference type="Gene3D" id="3.30.70.270">
    <property type="match status" value="1"/>
</dbReference>
<dbReference type="InterPro" id="IPR035965">
    <property type="entry name" value="PAS-like_dom_sf"/>
</dbReference>
<evidence type="ECO:0000259" key="3">
    <source>
        <dbReference type="PROSITE" id="PS50113"/>
    </source>
</evidence>
<evidence type="ECO:0000259" key="5">
    <source>
        <dbReference type="PROSITE" id="PS50887"/>
    </source>
</evidence>
<dbReference type="SMART" id="SM00267">
    <property type="entry name" value="GGDEF"/>
    <property type="match status" value="1"/>
</dbReference>
<dbReference type="PROSITE" id="PS50883">
    <property type="entry name" value="EAL"/>
    <property type="match status" value="1"/>
</dbReference>
<dbReference type="SUPFAM" id="SSF55785">
    <property type="entry name" value="PYP-like sensor domain (PAS domain)"/>
    <property type="match status" value="1"/>
</dbReference>
<dbReference type="InterPro" id="IPR052155">
    <property type="entry name" value="Biofilm_reg_signaling"/>
</dbReference>
<name>A0A3S2TVS3_9BACI</name>
<proteinExistence type="predicted"/>
<dbReference type="Gene3D" id="3.30.450.20">
    <property type="entry name" value="PAS domain"/>
    <property type="match status" value="1"/>
</dbReference>
<evidence type="ECO:0000313" key="7">
    <source>
        <dbReference type="Proteomes" id="UP000288024"/>
    </source>
</evidence>
<reference evidence="6 7" key="1">
    <citation type="submission" date="2019-01" db="EMBL/GenBank/DDBJ databases">
        <title>Bacillus sp. M5HDSG1-1, whole genome shotgun sequence.</title>
        <authorList>
            <person name="Tuo L."/>
        </authorList>
    </citation>
    <scope>NUCLEOTIDE SEQUENCE [LARGE SCALE GENOMIC DNA]</scope>
    <source>
        <strain evidence="6 7">M5HDSG1-1</strain>
    </source>
</reference>
<dbReference type="CDD" id="cd01949">
    <property type="entry name" value="GGDEF"/>
    <property type="match status" value="1"/>
</dbReference>
<dbReference type="Proteomes" id="UP000288024">
    <property type="component" value="Unassembled WGS sequence"/>
</dbReference>
<evidence type="ECO:0000313" key="6">
    <source>
        <dbReference type="EMBL" id="RVT65598.1"/>
    </source>
</evidence>
<feature type="transmembrane region" description="Helical" evidence="1">
    <location>
        <begin position="217"/>
        <end position="238"/>
    </location>
</feature>
<dbReference type="AlphaFoldDB" id="A0A3S2TVS3"/>
<dbReference type="InterPro" id="IPR043128">
    <property type="entry name" value="Rev_trsase/Diguanyl_cyclase"/>
</dbReference>
<sequence length="787" mass="89635">MLLLFQHIIDHFHTQYMILIPIMSVISCAIGLWISKKLRMDVNNKNSILIGGSLLLGFSFWITFILISYLVPLPYSSKDYPLYFLIIFLFCFIGSLVILSLSQSRAVKETHYLWGSLFLAVCLIASDTFGFALLFSQHIKFNLILYVTTFLLTLGSSFSVFRFLIQITSDDIFQGASKKWEYIGVILAGISLANIPYIVLISILKFNLGYMYSDYEIFIPFILTIGANFLLMLLPYFLGDTILSKKANFYTALFEHNPVAVIGIDLHGAINSVNYEGTKLLELEENELLGKDAFELFSNIDRKKMDAYLAGYNKKMVHKFETEITMKNNSKKDVYITAVRIITNDKFIGVFALVEDITEKKKSEEQIKHLAFHDDLTQLSNRRVAKMTMNEYIKNNIPFTLMLLDFDRFKSINDTLGHSFGDSLLQKIARRLDSLVLDNGKVARFGGDEFLIIIPDDLENTALYKSIAQSINQVFRQPILIDGYEIILTASVGISRFPEHTTNVDDLVKYADIAMYQMKEAGANGYKEFNSEMSLHANHKVGLESDLRKAMEYQELFVHYQPKYQIESGDIIGAEALIRWKHNKKGFIPPNEFIPLAEESGLIVKLEKYVFTEVCKHIHRWNKAGKNIGRISINISIVTLLREDFITFIAEHLQKFKIDGSVIELEITERIVMKNELVVNQTLKKISELGISISMDDFGTGYSSLSYLHKLQVDCIKIDKSFIDQIEGNIEVVSAIISMAKNLKLEIIAEGVETEAQVKKLIQLGCDQAQGYYFSKPISMAKFEAIL</sequence>
<dbReference type="SUPFAM" id="SSF141868">
    <property type="entry name" value="EAL domain-like"/>
    <property type="match status" value="1"/>
</dbReference>